<dbReference type="RefSeq" id="WP_256312943.1">
    <property type="nucleotide sequence ID" value="NZ_CP172320.1"/>
</dbReference>
<comment type="caution">
    <text evidence="2">The sequence shown here is derived from an EMBL/GenBank/DDBJ whole genome shotgun (WGS) entry which is preliminary data.</text>
</comment>
<protein>
    <submittedName>
        <fullName evidence="2">Lactate utilization protein</fullName>
    </submittedName>
</protein>
<dbReference type="PANTHER" id="PTHR36179:SF2">
    <property type="entry name" value="LUD DOMAIN-CONTAINING PROTEIN"/>
    <property type="match status" value="1"/>
</dbReference>
<dbReference type="InterPro" id="IPR003741">
    <property type="entry name" value="LUD_dom"/>
</dbReference>
<dbReference type="Pfam" id="PF02589">
    <property type="entry name" value="LUD_dom"/>
    <property type="match status" value="1"/>
</dbReference>
<evidence type="ECO:0000259" key="1">
    <source>
        <dbReference type="Pfam" id="PF02589"/>
    </source>
</evidence>
<organism evidence="2 3">
    <name type="scientific">Tissierella carlieri</name>
    <dbReference type="NCBI Taxonomy" id="689904"/>
    <lineage>
        <taxon>Bacteria</taxon>
        <taxon>Bacillati</taxon>
        <taxon>Bacillota</taxon>
        <taxon>Tissierellia</taxon>
        <taxon>Tissierellales</taxon>
        <taxon>Tissierellaceae</taxon>
        <taxon>Tissierella</taxon>
    </lineage>
</organism>
<dbReference type="PANTHER" id="PTHR36179">
    <property type="entry name" value="LUD_DOM DOMAIN-CONTAINING PROTEIN"/>
    <property type="match status" value="1"/>
</dbReference>
<dbReference type="InterPro" id="IPR009501">
    <property type="entry name" value="UCP020269"/>
</dbReference>
<accession>A0ABT1SG64</accession>
<reference evidence="2 3" key="1">
    <citation type="submission" date="2022-06" db="EMBL/GenBank/DDBJ databases">
        <title>Isolation of gut microbiota from human fecal samples.</title>
        <authorList>
            <person name="Pamer E.G."/>
            <person name="Barat B."/>
            <person name="Waligurski E."/>
            <person name="Medina S."/>
            <person name="Paddock L."/>
            <person name="Mostad J."/>
        </authorList>
    </citation>
    <scope>NUCLEOTIDE SEQUENCE [LARGE SCALE GENOMIC DNA]</scope>
    <source>
        <strain evidence="2 3">DFI.7.95</strain>
    </source>
</reference>
<name>A0ABT1SG64_9FIRM</name>
<sequence length="200" mass="22493">MNNKFLELRDVLSKNGFIVKTFNNISEAKEELLSEIKKEESIGIGGSMTIQDMDIYDDLKDRGNEIYWHWRKDVENAAVKAINADTYIASTNALTMDGKLVNMDGTGNRVASMIYGHKDVYIVVGKNKICKDYDEASERIKNIAAPMNAKRLNLSTPCTHTGKCIDCDSPQRICRSEVIVHKKPGGTNIHIYLVDEELGY</sequence>
<evidence type="ECO:0000313" key="3">
    <source>
        <dbReference type="Proteomes" id="UP001524478"/>
    </source>
</evidence>
<gene>
    <name evidence="2" type="ORF">NE686_20515</name>
</gene>
<dbReference type="Proteomes" id="UP001524478">
    <property type="component" value="Unassembled WGS sequence"/>
</dbReference>
<dbReference type="EMBL" id="JANGAC010000023">
    <property type="protein sequence ID" value="MCQ4925491.1"/>
    <property type="molecule type" value="Genomic_DNA"/>
</dbReference>
<dbReference type="PIRSF" id="PIRSF020269">
    <property type="entry name" value="DUF1121"/>
    <property type="match status" value="1"/>
</dbReference>
<feature type="domain" description="LUD" evidence="1">
    <location>
        <begin position="8"/>
        <end position="194"/>
    </location>
</feature>
<evidence type="ECO:0000313" key="2">
    <source>
        <dbReference type="EMBL" id="MCQ4925491.1"/>
    </source>
</evidence>
<proteinExistence type="predicted"/>
<keyword evidence="3" id="KW-1185">Reference proteome</keyword>